<proteinExistence type="predicted"/>
<feature type="transmembrane region" description="Helical" evidence="1">
    <location>
        <begin position="611"/>
        <end position="631"/>
    </location>
</feature>
<accession>A0A3N1XSN6</accession>
<keyword evidence="1" id="KW-0472">Membrane</keyword>
<gene>
    <name evidence="2" type="ORF">EDD66_105131</name>
</gene>
<dbReference type="AlphaFoldDB" id="A0A3N1XSN6"/>
<feature type="transmembrane region" description="Helical" evidence="1">
    <location>
        <begin position="218"/>
        <end position="236"/>
    </location>
</feature>
<evidence type="ECO:0000256" key="1">
    <source>
        <dbReference type="SAM" id="Phobius"/>
    </source>
</evidence>
<keyword evidence="1" id="KW-1133">Transmembrane helix</keyword>
<keyword evidence="1" id="KW-0812">Transmembrane</keyword>
<feature type="transmembrane region" description="Helical" evidence="1">
    <location>
        <begin position="74"/>
        <end position="96"/>
    </location>
</feature>
<feature type="transmembrane region" description="Helical" evidence="1">
    <location>
        <begin position="256"/>
        <end position="277"/>
    </location>
</feature>
<dbReference type="Proteomes" id="UP000273083">
    <property type="component" value="Unassembled WGS sequence"/>
</dbReference>
<reference evidence="2 3" key="1">
    <citation type="submission" date="2018-11" db="EMBL/GenBank/DDBJ databases">
        <title>Genomic Encyclopedia of Type Strains, Phase IV (KMG-IV): sequencing the most valuable type-strain genomes for metagenomic binning, comparative biology and taxonomic classification.</title>
        <authorList>
            <person name="Goeker M."/>
        </authorList>
    </citation>
    <scope>NUCLEOTIDE SEQUENCE [LARGE SCALE GENOMIC DNA]</scope>
    <source>
        <strain evidence="2 3">DSM 26537</strain>
    </source>
</reference>
<dbReference type="OrthoDB" id="2662505at2"/>
<comment type="caution">
    <text evidence="2">The sequence shown here is derived from an EMBL/GenBank/DDBJ whole genome shotgun (WGS) entry which is preliminary data.</text>
</comment>
<evidence type="ECO:0000313" key="3">
    <source>
        <dbReference type="Proteomes" id="UP000273083"/>
    </source>
</evidence>
<name>A0A3N1XSN6_9FIRM</name>
<sequence>MKEKTNKYLYLGYRIFHNCFLTRKYVEKLRHSYELVKPTDEYTIGIHTMRLLIKSFLITLLLLGYSFSQNNLSIYTYGMILTLSYLLGNHIVMNGIEKEEFKLLKQLEKYLGEARHYYHANGTVEEAIYDSLEEAEYEISLHINHIYELLMNEDEFEISNYKEIAPNKFLVTFMALCQTTIIYGDTVKSGKSLFLTNLIHLKNEINVEILKREKTKHIFSGLIFISIFPVFFLKTIERWGVSNLPRLEEYYNGVYGIVVSILIFIITIISYQIIFYLKTNLNLRQKDYLFLENFSRTKVVDQYIAEWCNYNPIKAKKLNELVRKNGDGMTLRQYLAQKVIIGVGSFLLIHMIIFNIIVVSRWNTVHYVGNYSGISFADEKKEIQLYQEIIENNTDIYKDHPGIRKGLFPSKKDVSRQYVKLADLIEEGIRKDNFKINTYTTDILVDEIINRIKEYQSYGYYWYFILLAFGLSFILSHIPYFLLQSKKLFQNMDMENEVIQFHSIIIMLMYLPRMNVSIILEWLENFSEIFRYSIMECVDNFSYDEELAFHKLKEAEPFLPFTRIIQNLEACDKVGVEKAFDELAGQRDYYIEKRKQDNEIQLTNKGVLGKVLAYIPLFLTIGLYLIIPFVLESVRMFLSYITQINGM</sequence>
<feature type="transmembrane region" description="Helical" evidence="1">
    <location>
        <begin position="460"/>
        <end position="483"/>
    </location>
</feature>
<protein>
    <submittedName>
        <fullName evidence="2">Uncharacterized protein</fullName>
    </submittedName>
</protein>
<dbReference type="EMBL" id="RJVG01000005">
    <property type="protein sequence ID" value="ROR28192.1"/>
    <property type="molecule type" value="Genomic_DNA"/>
</dbReference>
<feature type="transmembrane region" description="Helical" evidence="1">
    <location>
        <begin position="339"/>
        <end position="362"/>
    </location>
</feature>
<dbReference type="RefSeq" id="WP_123609372.1">
    <property type="nucleotide sequence ID" value="NZ_RJVG01000005.1"/>
</dbReference>
<feature type="transmembrane region" description="Helical" evidence="1">
    <location>
        <begin position="51"/>
        <end position="68"/>
    </location>
</feature>
<keyword evidence="3" id="KW-1185">Reference proteome</keyword>
<organism evidence="2 3">
    <name type="scientific">Mobilisporobacter senegalensis</name>
    <dbReference type="NCBI Taxonomy" id="1329262"/>
    <lineage>
        <taxon>Bacteria</taxon>
        <taxon>Bacillati</taxon>
        <taxon>Bacillota</taxon>
        <taxon>Clostridia</taxon>
        <taxon>Lachnospirales</taxon>
        <taxon>Lachnospiraceae</taxon>
        <taxon>Mobilisporobacter</taxon>
    </lineage>
</organism>
<evidence type="ECO:0000313" key="2">
    <source>
        <dbReference type="EMBL" id="ROR28192.1"/>
    </source>
</evidence>